<comment type="caution">
    <text evidence="2">The sequence shown here is derived from an EMBL/GenBank/DDBJ whole genome shotgun (WGS) entry which is preliminary data.</text>
</comment>
<evidence type="ECO:0000313" key="2">
    <source>
        <dbReference type="EMBL" id="RRR68492.1"/>
    </source>
</evidence>
<dbReference type="InterPro" id="IPR016032">
    <property type="entry name" value="Sig_transdc_resp-reg_C-effctor"/>
</dbReference>
<reference evidence="2 3" key="1">
    <citation type="submission" date="2018-12" db="EMBL/GenBank/DDBJ databases">
        <title>Genome Sequence of Candidatus Viridilinea halotolerans isolated from saline sulfide-rich spring.</title>
        <authorList>
            <person name="Grouzdev D.S."/>
            <person name="Burganskaya E.I."/>
            <person name="Krutkina M.S."/>
            <person name="Sukhacheva M.V."/>
            <person name="Gorlenko V.M."/>
        </authorList>
    </citation>
    <scope>NUCLEOTIDE SEQUENCE [LARGE SCALE GENOMIC DNA]</scope>
    <source>
        <strain evidence="2">Chok-6</strain>
    </source>
</reference>
<protein>
    <recommendedName>
        <fullName evidence="1">HTH luxR-type domain-containing protein</fullName>
    </recommendedName>
</protein>
<dbReference type="GO" id="GO:0003677">
    <property type="term" value="F:DNA binding"/>
    <property type="evidence" value="ECO:0007669"/>
    <property type="project" value="InterPro"/>
</dbReference>
<dbReference type="Pfam" id="PF00196">
    <property type="entry name" value="GerE"/>
    <property type="match status" value="1"/>
</dbReference>
<dbReference type="PRINTS" id="PR00038">
    <property type="entry name" value="HTHLUXR"/>
</dbReference>
<sequence length="125" mass="14237">MLLTSNRQLMQAEEFTKRLTRTEREVVELARYGLGPHAIAERLICSVHTIRRHMENIRKKGTTFYGQKLNFHQLILALNPYLFFYAEGLLGPRRANDAQELHQNHVQQGAFATSACVTLGREGGA</sequence>
<dbReference type="SMART" id="SM00421">
    <property type="entry name" value="HTH_LUXR"/>
    <property type="match status" value="1"/>
</dbReference>
<dbReference type="InterPro" id="IPR036388">
    <property type="entry name" value="WH-like_DNA-bd_sf"/>
</dbReference>
<dbReference type="InterPro" id="IPR000792">
    <property type="entry name" value="Tscrpt_reg_LuxR_C"/>
</dbReference>
<dbReference type="EMBL" id="RSAS01000715">
    <property type="protein sequence ID" value="RRR68492.1"/>
    <property type="molecule type" value="Genomic_DNA"/>
</dbReference>
<dbReference type="Proteomes" id="UP000280307">
    <property type="component" value="Unassembled WGS sequence"/>
</dbReference>
<dbReference type="GO" id="GO:0006355">
    <property type="term" value="P:regulation of DNA-templated transcription"/>
    <property type="evidence" value="ECO:0007669"/>
    <property type="project" value="InterPro"/>
</dbReference>
<organism evidence="2 3">
    <name type="scientific">Candidatus Viridilinea halotolerans</name>
    <dbReference type="NCBI Taxonomy" id="2491704"/>
    <lineage>
        <taxon>Bacteria</taxon>
        <taxon>Bacillati</taxon>
        <taxon>Chloroflexota</taxon>
        <taxon>Chloroflexia</taxon>
        <taxon>Chloroflexales</taxon>
        <taxon>Chloroflexineae</taxon>
        <taxon>Oscillochloridaceae</taxon>
        <taxon>Candidatus Viridilinea</taxon>
    </lineage>
</organism>
<proteinExistence type="predicted"/>
<accession>A0A426TTY7</accession>
<gene>
    <name evidence="2" type="ORF">EI684_17535</name>
</gene>
<evidence type="ECO:0000313" key="3">
    <source>
        <dbReference type="Proteomes" id="UP000280307"/>
    </source>
</evidence>
<feature type="domain" description="HTH luxR-type" evidence="1">
    <location>
        <begin position="16"/>
        <end position="69"/>
    </location>
</feature>
<evidence type="ECO:0000259" key="1">
    <source>
        <dbReference type="SMART" id="SM00421"/>
    </source>
</evidence>
<dbReference type="AlphaFoldDB" id="A0A426TTY7"/>
<dbReference type="Gene3D" id="1.10.10.10">
    <property type="entry name" value="Winged helix-like DNA-binding domain superfamily/Winged helix DNA-binding domain"/>
    <property type="match status" value="1"/>
</dbReference>
<name>A0A426TTY7_9CHLR</name>
<dbReference type="SUPFAM" id="SSF46894">
    <property type="entry name" value="C-terminal effector domain of the bipartite response regulators"/>
    <property type="match status" value="1"/>
</dbReference>